<evidence type="ECO:0000313" key="4">
    <source>
        <dbReference type="Proteomes" id="UP001595711"/>
    </source>
</evidence>
<dbReference type="RefSeq" id="WP_379729681.1">
    <property type="nucleotide sequence ID" value="NZ_JBHRYJ010000006.1"/>
</dbReference>
<dbReference type="EMBL" id="JBHRYJ010000006">
    <property type="protein sequence ID" value="MFC3678044.1"/>
    <property type="molecule type" value="Genomic_DNA"/>
</dbReference>
<protein>
    <recommendedName>
        <fullName evidence="2">UPF0301 protein ACFOOQ_20995</fullName>
    </recommendedName>
</protein>
<reference evidence="4" key="1">
    <citation type="journal article" date="2019" name="Int. J. Syst. Evol. Microbiol.">
        <title>The Global Catalogue of Microorganisms (GCM) 10K type strain sequencing project: providing services to taxonomists for standard genome sequencing and annotation.</title>
        <authorList>
            <consortium name="The Broad Institute Genomics Platform"/>
            <consortium name="The Broad Institute Genome Sequencing Center for Infectious Disease"/>
            <person name="Wu L."/>
            <person name="Ma J."/>
        </authorList>
    </citation>
    <scope>NUCLEOTIDE SEQUENCE [LARGE SCALE GENOMIC DNA]</scope>
    <source>
        <strain evidence="4">KCTC 42182</strain>
    </source>
</reference>
<sequence length="193" mass="20609">MTSDARAISGYLERQLLIAMPSMGDPRFARTVIYMCSHNAEGAMGLVINKPYPGLTFPNLLGQLGIEPTIDNDIIVRLGGPVETGRGFVLHSTDYMRQGSVAIDDDIGIGLTATLDVLRAIATGTGPQRSLFALGYAGWGPGQLDTEIQDNAWLAAPADSTLIFEPALETLWERAVRKIGIDIAKLASISGHA</sequence>
<comment type="caution">
    <text evidence="3">The sequence shown here is derived from an EMBL/GenBank/DDBJ whole genome shotgun (WGS) entry which is preliminary data.</text>
</comment>
<keyword evidence="4" id="KW-1185">Reference proteome</keyword>
<dbReference type="SUPFAM" id="SSF143456">
    <property type="entry name" value="VC0467-like"/>
    <property type="match status" value="1"/>
</dbReference>
<dbReference type="HAMAP" id="MF_00758">
    <property type="entry name" value="UPF0301"/>
    <property type="match status" value="1"/>
</dbReference>
<proteinExistence type="inferred from homology"/>
<dbReference type="PANTHER" id="PTHR30327:SF1">
    <property type="entry name" value="UPF0301 PROTEIN YQGE"/>
    <property type="match status" value="1"/>
</dbReference>
<dbReference type="NCBIfam" id="NF001268">
    <property type="entry name" value="PRK00228.1-4"/>
    <property type="match status" value="1"/>
</dbReference>
<evidence type="ECO:0000256" key="1">
    <source>
        <dbReference type="ARBA" id="ARBA00009600"/>
    </source>
</evidence>
<comment type="similarity">
    <text evidence="1 2">Belongs to the UPF0301 (AlgH) family.</text>
</comment>
<dbReference type="Gene3D" id="3.40.1740.10">
    <property type="entry name" value="VC0467-like"/>
    <property type="match status" value="1"/>
</dbReference>
<name>A0ABV7VKN2_9PROT</name>
<evidence type="ECO:0000256" key="2">
    <source>
        <dbReference type="HAMAP-Rule" id="MF_00758"/>
    </source>
</evidence>
<dbReference type="Pfam" id="PF02622">
    <property type="entry name" value="DUF179"/>
    <property type="match status" value="1"/>
</dbReference>
<dbReference type="PANTHER" id="PTHR30327">
    <property type="entry name" value="UNCHARACTERIZED PROTEIN YQGE"/>
    <property type="match status" value="1"/>
</dbReference>
<gene>
    <name evidence="3" type="ORF">ACFOOQ_20995</name>
</gene>
<dbReference type="InterPro" id="IPR003774">
    <property type="entry name" value="AlgH-like"/>
</dbReference>
<accession>A0ABV7VKN2</accession>
<dbReference type="Proteomes" id="UP001595711">
    <property type="component" value="Unassembled WGS sequence"/>
</dbReference>
<evidence type="ECO:0000313" key="3">
    <source>
        <dbReference type="EMBL" id="MFC3678044.1"/>
    </source>
</evidence>
<organism evidence="3 4">
    <name type="scientific">Ferrovibrio xuzhouensis</name>
    <dbReference type="NCBI Taxonomy" id="1576914"/>
    <lineage>
        <taxon>Bacteria</taxon>
        <taxon>Pseudomonadati</taxon>
        <taxon>Pseudomonadota</taxon>
        <taxon>Alphaproteobacteria</taxon>
        <taxon>Rhodospirillales</taxon>
        <taxon>Rhodospirillaceae</taxon>
        <taxon>Ferrovibrio</taxon>
    </lineage>
</organism>